<dbReference type="SUPFAM" id="SSF52172">
    <property type="entry name" value="CheY-like"/>
    <property type="match status" value="1"/>
</dbReference>
<dbReference type="InterPro" id="IPR003593">
    <property type="entry name" value="AAA+_ATPase"/>
</dbReference>
<organism evidence="11 12">
    <name type="scientific">Chondromyces crocatus</name>
    <dbReference type="NCBI Taxonomy" id="52"/>
    <lineage>
        <taxon>Bacteria</taxon>
        <taxon>Pseudomonadati</taxon>
        <taxon>Myxococcota</taxon>
        <taxon>Polyangia</taxon>
        <taxon>Polyangiales</taxon>
        <taxon>Polyangiaceae</taxon>
        <taxon>Chondromyces</taxon>
    </lineage>
</organism>
<dbReference type="Pfam" id="PF25601">
    <property type="entry name" value="AAA_lid_14"/>
    <property type="match status" value="1"/>
</dbReference>
<dbReference type="Gene3D" id="3.40.50.300">
    <property type="entry name" value="P-loop containing nucleotide triphosphate hydrolases"/>
    <property type="match status" value="1"/>
</dbReference>
<dbReference type="InterPro" id="IPR027417">
    <property type="entry name" value="P-loop_NTPase"/>
</dbReference>
<keyword evidence="4" id="KW-0238">DNA-binding</keyword>
<accession>A0A0K1EMA3</accession>
<dbReference type="PANTHER" id="PTHR32071">
    <property type="entry name" value="TRANSCRIPTIONAL REGULATORY PROTEIN"/>
    <property type="match status" value="1"/>
</dbReference>
<feature type="compositionally biased region" description="Acidic residues" evidence="8">
    <location>
        <begin position="507"/>
        <end position="524"/>
    </location>
</feature>
<keyword evidence="5" id="KW-0010">Activator</keyword>
<dbReference type="OrthoDB" id="9763792at2"/>
<feature type="domain" description="Sigma-54 factor interaction" evidence="9">
    <location>
        <begin position="164"/>
        <end position="384"/>
    </location>
</feature>
<dbReference type="SUPFAM" id="SSF52540">
    <property type="entry name" value="P-loop containing nucleoside triphosphate hydrolases"/>
    <property type="match status" value="1"/>
</dbReference>
<evidence type="ECO:0000256" key="8">
    <source>
        <dbReference type="SAM" id="MobiDB-lite"/>
    </source>
</evidence>
<keyword evidence="2" id="KW-0067">ATP-binding</keyword>
<dbReference type="Pfam" id="PF00072">
    <property type="entry name" value="Response_reg"/>
    <property type="match status" value="1"/>
</dbReference>
<dbReference type="FunFam" id="1.10.8.60:FF:000014">
    <property type="entry name" value="DNA-binding transcriptional regulator NtrC"/>
    <property type="match status" value="1"/>
</dbReference>
<dbReference type="InterPro" id="IPR058031">
    <property type="entry name" value="AAA_lid_NorR"/>
</dbReference>
<dbReference type="SUPFAM" id="SSF46689">
    <property type="entry name" value="Homeodomain-like"/>
    <property type="match status" value="1"/>
</dbReference>
<feature type="region of interest" description="Disordered" evidence="8">
    <location>
        <begin position="472"/>
        <end position="539"/>
    </location>
</feature>
<dbReference type="Pfam" id="PF00158">
    <property type="entry name" value="Sigma54_activat"/>
    <property type="match status" value="1"/>
</dbReference>
<evidence type="ECO:0000256" key="7">
    <source>
        <dbReference type="PROSITE-ProRule" id="PRU00169"/>
    </source>
</evidence>
<dbReference type="Pfam" id="PF02954">
    <property type="entry name" value="HTH_8"/>
    <property type="match status" value="1"/>
</dbReference>
<dbReference type="KEGG" id="ccro:CMC5_062160"/>
<dbReference type="STRING" id="52.CMC5_062160"/>
<evidence type="ECO:0000256" key="1">
    <source>
        <dbReference type="ARBA" id="ARBA00022741"/>
    </source>
</evidence>
<dbReference type="AlphaFoldDB" id="A0A0K1EMA3"/>
<dbReference type="PROSITE" id="PS50045">
    <property type="entry name" value="SIGMA54_INTERACT_4"/>
    <property type="match status" value="1"/>
</dbReference>
<evidence type="ECO:0000256" key="6">
    <source>
        <dbReference type="ARBA" id="ARBA00023163"/>
    </source>
</evidence>
<evidence type="ECO:0000259" key="9">
    <source>
        <dbReference type="PROSITE" id="PS50045"/>
    </source>
</evidence>
<name>A0A0K1EMA3_CHOCO</name>
<dbReference type="PROSITE" id="PS50110">
    <property type="entry name" value="RESPONSE_REGULATORY"/>
    <property type="match status" value="1"/>
</dbReference>
<keyword evidence="1" id="KW-0547">Nucleotide-binding</keyword>
<feature type="region of interest" description="Disordered" evidence="8">
    <location>
        <begin position="391"/>
        <end position="413"/>
    </location>
</feature>
<dbReference type="RefSeq" id="WP_063796375.1">
    <property type="nucleotide sequence ID" value="NZ_CP012159.1"/>
</dbReference>
<dbReference type="Gene3D" id="3.40.50.2300">
    <property type="match status" value="1"/>
</dbReference>
<sequence>MSPPPRARVLVVDDEPLLRRSLARVLLRGFDVLTAEDGASALGLLATTRVDVVLLDLGLPALPPPAAPLPRRSEPPPGLGGADLLARLRVEHPEVEVVAMADPDQSGAPRGAVTGGAFALVMKLADLEDAVTLAVERAVERRRLIARLRAMERRDGDLSSNTDLLGASSRVQELIRKAMGLVGSSTPILITGERGVGKELLARAMHRRSPRADRPFIALSLASLPQAQIEEELFGGAHTPGALATAGEGTLLLSEVEALPLHAQVRLLGALERGEIEAAPSAQGRRFRARLLASTTVDLRERVVRGLLREDLAYRLGVVSLHIPSLRRRREDIPLLAHHFLRRHGQREGRDVRRISAEAMRLLREYPWPGNVQELEHAVEHATLMARGEAITPGDLPSSIAGPERRHGSAASRELAELPYVEARERSIDAFEQDYVATLLERTGGNVSEAARQAGMDRANFRRLKKRVERKDDALVEGRAREGQGGGEGLPSEGSRTSAESLPALAGDDELAGDGLAGDDEDEGGVTNGALGARMPSRE</sequence>
<dbReference type="GO" id="GO:0043565">
    <property type="term" value="F:sequence-specific DNA binding"/>
    <property type="evidence" value="ECO:0007669"/>
    <property type="project" value="InterPro"/>
</dbReference>
<feature type="domain" description="Response regulatory" evidence="10">
    <location>
        <begin position="8"/>
        <end position="138"/>
    </location>
</feature>
<evidence type="ECO:0000256" key="4">
    <source>
        <dbReference type="ARBA" id="ARBA00023125"/>
    </source>
</evidence>
<feature type="modified residue" description="4-aspartylphosphate" evidence="7">
    <location>
        <position position="56"/>
    </location>
</feature>
<dbReference type="CDD" id="cd00009">
    <property type="entry name" value="AAA"/>
    <property type="match status" value="1"/>
</dbReference>
<dbReference type="InterPro" id="IPR011006">
    <property type="entry name" value="CheY-like_superfamily"/>
</dbReference>
<dbReference type="Proteomes" id="UP000067626">
    <property type="component" value="Chromosome"/>
</dbReference>
<keyword evidence="6" id="KW-0804">Transcription</keyword>
<protein>
    <submittedName>
        <fullName evidence="11">Fis family transcriptional regulator</fullName>
    </submittedName>
</protein>
<reference evidence="11 12" key="1">
    <citation type="submission" date="2015-07" db="EMBL/GenBank/DDBJ databases">
        <title>Genome analysis of myxobacterium Chondromyces crocatus Cm c5 reveals a high potential for natural compound synthesis and the genetic basis for the loss of fruiting body formation.</title>
        <authorList>
            <person name="Zaburannyi N."/>
            <person name="Bunk B."/>
            <person name="Maier J."/>
            <person name="Overmann J."/>
            <person name="Mueller R."/>
        </authorList>
    </citation>
    <scope>NUCLEOTIDE SEQUENCE [LARGE SCALE GENOMIC DNA]</scope>
    <source>
        <strain evidence="11 12">Cm c5</strain>
    </source>
</reference>
<gene>
    <name evidence="11" type="primary">fis</name>
    <name evidence="11" type="ORF">CMC5_062160</name>
</gene>
<dbReference type="InterPro" id="IPR002197">
    <property type="entry name" value="HTH_Fis"/>
</dbReference>
<evidence type="ECO:0000256" key="2">
    <source>
        <dbReference type="ARBA" id="ARBA00022840"/>
    </source>
</evidence>
<dbReference type="SMART" id="SM00448">
    <property type="entry name" value="REC"/>
    <property type="match status" value="1"/>
</dbReference>
<dbReference type="GO" id="GO:0006355">
    <property type="term" value="P:regulation of DNA-templated transcription"/>
    <property type="evidence" value="ECO:0007669"/>
    <property type="project" value="InterPro"/>
</dbReference>
<evidence type="ECO:0000313" key="11">
    <source>
        <dbReference type="EMBL" id="AKT41994.1"/>
    </source>
</evidence>
<evidence type="ECO:0000313" key="12">
    <source>
        <dbReference type="Proteomes" id="UP000067626"/>
    </source>
</evidence>
<dbReference type="Gene3D" id="1.10.10.60">
    <property type="entry name" value="Homeodomain-like"/>
    <property type="match status" value="1"/>
</dbReference>
<keyword evidence="12" id="KW-1185">Reference proteome</keyword>
<proteinExistence type="predicted"/>
<dbReference type="GO" id="GO:0000160">
    <property type="term" value="P:phosphorelay signal transduction system"/>
    <property type="evidence" value="ECO:0007669"/>
    <property type="project" value="InterPro"/>
</dbReference>
<evidence type="ECO:0000256" key="3">
    <source>
        <dbReference type="ARBA" id="ARBA00023015"/>
    </source>
</evidence>
<dbReference type="InterPro" id="IPR009057">
    <property type="entry name" value="Homeodomain-like_sf"/>
</dbReference>
<feature type="compositionally biased region" description="Basic and acidic residues" evidence="8">
    <location>
        <begin position="472"/>
        <end position="482"/>
    </location>
</feature>
<evidence type="ECO:0000259" key="10">
    <source>
        <dbReference type="PROSITE" id="PS50110"/>
    </source>
</evidence>
<keyword evidence="3" id="KW-0805">Transcription regulation</keyword>
<dbReference type="GO" id="GO:0005524">
    <property type="term" value="F:ATP binding"/>
    <property type="evidence" value="ECO:0007669"/>
    <property type="project" value="UniProtKB-KW"/>
</dbReference>
<keyword evidence="7" id="KW-0597">Phosphoprotein</keyword>
<dbReference type="InterPro" id="IPR001789">
    <property type="entry name" value="Sig_transdc_resp-reg_receiver"/>
</dbReference>
<dbReference type="EMBL" id="CP012159">
    <property type="protein sequence ID" value="AKT41994.1"/>
    <property type="molecule type" value="Genomic_DNA"/>
</dbReference>
<dbReference type="InterPro" id="IPR002078">
    <property type="entry name" value="Sigma_54_int"/>
</dbReference>
<evidence type="ECO:0000256" key="5">
    <source>
        <dbReference type="ARBA" id="ARBA00023159"/>
    </source>
</evidence>
<dbReference type="Gene3D" id="1.10.8.60">
    <property type="match status" value="1"/>
</dbReference>
<dbReference type="SMART" id="SM00382">
    <property type="entry name" value="AAA"/>
    <property type="match status" value="1"/>
</dbReference>